<dbReference type="RefSeq" id="WP_311200806.1">
    <property type="nucleotide sequence ID" value="NZ_BAABCD010000056.1"/>
</dbReference>
<dbReference type="SUPFAM" id="SSF55008">
    <property type="entry name" value="HMA, heavy metal-associated domain"/>
    <property type="match status" value="1"/>
</dbReference>
<gene>
    <name evidence="3" type="ORF">ACFO7U_05745</name>
</gene>
<keyword evidence="4" id="KW-1185">Reference proteome</keyword>
<dbReference type="PRINTS" id="PR00944">
    <property type="entry name" value="CUEXPORT"/>
</dbReference>
<evidence type="ECO:0000313" key="3">
    <source>
        <dbReference type="EMBL" id="MFC4754281.1"/>
    </source>
</evidence>
<evidence type="ECO:0000259" key="2">
    <source>
        <dbReference type="PROSITE" id="PS50846"/>
    </source>
</evidence>
<dbReference type="PROSITE" id="PS01047">
    <property type="entry name" value="HMA_1"/>
    <property type="match status" value="1"/>
</dbReference>
<dbReference type="Gene3D" id="3.30.70.100">
    <property type="match status" value="1"/>
</dbReference>
<evidence type="ECO:0000313" key="4">
    <source>
        <dbReference type="Proteomes" id="UP001595836"/>
    </source>
</evidence>
<dbReference type="InterPro" id="IPR000428">
    <property type="entry name" value="Cu-bd"/>
</dbReference>
<dbReference type="Proteomes" id="UP001595836">
    <property type="component" value="Unassembled WGS sequence"/>
</dbReference>
<reference evidence="4" key="1">
    <citation type="journal article" date="2019" name="Int. J. Syst. Evol. Microbiol.">
        <title>The Global Catalogue of Microorganisms (GCM) 10K type strain sequencing project: providing services to taxonomists for standard genome sequencing and annotation.</title>
        <authorList>
            <consortium name="The Broad Institute Genomics Platform"/>
            <consortium name="The Broad Institute Genome Sequencing Center for Infectious Disease"/>
            <person name="Wu L."/>
            <person name="Ma J."/>
        </authorList>
    </citation>
    <scope>NUCLEOTIDE SEQUENCE [LARGE SCALE GENOMIC DNA]</scope>
    <source>
        <strain evidence="4">JCM 11882</strain>
    </source>
</reference>
<sequence>MILVWDRPTAFGERIKTMTATTYQVQGMTCGHCVSSVKAAVGALPGVIGVEVNLQAGSMTTTGTATTQAVSQAVADAGYAIVSADQTVGVSLPMASGTGGCCCS</sequence>
<dbReference type="InterPro" id="IPR017969">
    <property type="entry name" value="Heavy-metal-associated_CS"/>
</dbReference>
<organism evidence="3 4">
    <name type="scientific">Dietzia aurantiaca</name>
    <dbReference type="NCBI Taxonomy" id="983873"/>
    <lineage>
        <taxon>Bacteria</taxon>
        <taxon>Bacillati</taxon>
        <taxon>Actinomycetota</taxon>
        <taxon>Actinomycetes</taxon>
        <taxon>Mycobacteriales</taxon>
        <taxon>Dietziaceae</taxon>
        <taxon>Dietzia</taxon>
    </lineage>
</organism>
<feature type="domain" description="HMA" evidence="2">
    <location>
        <begin position="19"/>
        <end position="82"/>
    </location>
</feature>
<protein>
    <submittedName>
        <fullName evidence="3">Heavy-metal-associated domain-containing protein</fullName>
    </submittedName>
</protein>
<comment type="caution">
    <text evidence="3">The sequence shown here is derived from an EMBL/GenBank/DDBJ whole genome shotgun (WGS) entry which is preliminary data.</text>
</comment>
<dbReference type="CDD" id="cd00371">
    <property type="entry name" value="HMA"/>
    <property type="match status" value="1"/>
</dbReference>
<dbReference type="EMBL" id="JBHSHP010000016">
    <property type="protein sequence ID" value="MFC4754281.1"/>
    <property type="molecule type" value="Genomic_DNA"/>
</dbReference>
<proteinExistence type="predicted"/>
<dbReference type="Pfam" id="PF00403">
    <property type="entry name" value="HMA"/>
    <property type="match status" value="1"/>
</dbReference>
<name>A0ABV9PS56_9ACTN</name>
<dbReference type="InterPro" id="IPR006121">
    <property type="entry name" value="HMA_dom"/>
</dbReference>
<accession>A0ABV9PS56</accession>
<dbReference type="InterPro" id="IPR036163">
    <property type="entry name" value="HMA_dom_sf"/>
</dbReference>
<keyword evidence="1" id="KW-0479">Metal-binding</keyword>
<evidence type="ECO:0000256" key="1">
    <source>
        <dbReference type="ARBA" id="ARBA00022723"/>
    </source>
</evidence>
<dbReference type="PROSITE" id="PS50846">
    <property type="entry name" value="HMA_2"/>
    <property type="match status" value="1"/>
</dbReference>